<evidence type="ECO:0000256" key="3">
    <source>
        <dbReference type="ARBA" id="ARBA00022741"/>
    </source>
</evidence>
<feature type="domain" description="ABC transporter" evidence="5">
    <location>
        <begin position="6"/>
        <end position="250"/>
    </location>
</feature>
<dbReference type="InterPro" id="IPR013563">
    <property type="entry name" value="Oligopep_ABC_C"/>
</dbReference>
<gene>
    <name evidence="6" type="ORF">EDM56_25580</name>
</gene>
<keyword evidence="4 6" id="KW-0067">ATP-binding</keyword>
<reference evidence="6 7" key="1">
    <citation type="submission" date="2018-10" db="EMBL/GenBank/DDBJ databases">
        <title>Phylogenomics of Brevibacillus.</title>
        <authorList>
            <person name="Dunlap C."/>
        </authorList>
    </citation>
    <scope>NUCLEOTIDE SEQUENCE [LARGE SCALE GENOMIC DNA]</scope>
    <source>
        <strain evidence="6 7">JCM 15716</strain>
    </source>
</reference>
<comment type="caution">
    <text evidence="6">The sequence shown here is derived from an EMBL/GenBank/DDBJ whole genome shotgun (WGS) entry which is preliminary data.</text>
</comment>
<dbReference type="OrthoDB" id="9802264at2"/>
<accession>A0A3M8D1F8</accession>
<protein>
    <submittedName>
        <fullName evidence="6">ATP-binding cassette domain-containing protein</fullName>
    </submittedName>
</protein>
<dbReference type="AlphaFoldDB" id="A0A3M8D1F8"/>
<proteinExistence type="inferred from homology"/>
<dbReference type="InterPro" id="IPR050319">
    <property type="entry name" value="ABC_transp_ATP-bind"/>
</dbReference>
<keyword evidence="7" id="KW-1185">Reference proteome</keyword>
<dbReference type="PANTHER" id="PTHR43776:SF8">
    <property type="entry name" value="ABC TRANSPORTER, ATP-BINDING PROTEIN"/>
    <property type="match status" value="1"/>
</dbReference>
<evidence type="ECO:0000256" key="1">
    <source>
        <dbReference type="ARBA" id="ARBA00005417"/>
    </source>
</evidence>
<dbReference type="SUPFAM" id="SSF52540">
    <property type="entry name" value="P-loop containing nucleoside triphosphate hydrolases"/>
    <property type="match status" value="1"/>
</dbReference>
<dbReference type="InterPro" id="IPR003439">
    <property type="entry name" value="ABC_transporter-like_ATP-bd"/>
</dbReference>
<dbReference type="InterPro" id="IPR003593">
    <property type="entry name" value="AAA+_ATPase"/>
</dbReference>
<dbReference type="RefSeq" id="WP_122920772.1">
    <property type="nucleotide sequence ID" value="NZ_RHHQ01000022.1"/>
</dbReference>
<comment type="similarity">
    <text evidence="1">Belongs to the ABC transporter superfamily.</text>
</comment>
<dbReference type="PANTHER" id="PTHR43776">
    <property type="entry name" value="TRANSPORT ATP-BINDING PROTEIN"/>
    <property type="match status" value="1"/>
</dbReference>
<dbReference type="InterPro" id="IPR027417">
    <property type="entry name" value="P-loop_NTPase"/>
</dbReference>
<dbReference type="SMART" id="SM00382">
    <property type="entry name" value="AAA"/>
    <property type="match status" value="1"/>
</dbReference>
<dbReference type="FunFam" id="3.40.50.300:FF:000016">
    <property type="entry name" value="Oligopeptide ABC transporter ATP-binding component"/>
    <property type="match status" value="1"/>
</dbReference>
<dbReference type="Proteomes" id="UP000271031">
    <property type="component" value="Unassembled WGS sequence"/>
</dbReference>
<dbReference type="Gene3D" id="3.40.50.300">
    <property type="entry name" value="P-loop containing nucleotide triphosphate hydrolases"/>
    <property type="match status" value="1"/>
</dbReference>
<keyword evidence="2" id="KW-0813">Transport</keyword>
<dbReference type="EMBL" id="RHHQ01000022">
    <property type="protein sequence ID" value="RNB81688.1"/>
    <property type="molecule type" value="Genomic_DNA"/>
</dbReference>
<dbReference type="GO" id="GO:0015833">
    <property type="term" value="P:peptide transport"/>
    <property type="evidence" value="ECO:0007669"/>
    <property type="project" value="InterPro"/>
</dbReference>
<sequence>MADNILEVRNLKKHFKSKNGTLHAVDDVSFSIKRGETLGLVGESGCGKSTIGRLILGLHQATSGEILFNGQDICKMNKAQIHDLRKDLQIIFQDPFSSLNPRMSVSEIIGEPLLIHKKVKHRAELDAEVRRLMDVVGLSERLVNSYPHELDGGRRQRVGIARALSLTPQFIVCDEPVSSLDVSIQAQVLNLLKDLQAEYGLTYLFITHDLSVVKYFSNKIAVMYLGQLVEIAEADELFKKTIHPYAQALLSAIPVPNIRQKMQRVKLIGELTSPIDPELGCRFAKRCLYSQAKCVGQDPDLKDFGNSHFCSCFRAEELLHVEQSTI</sequence>
<dbReference type="CDD" id="cd03257">
    <property type="entry name" value="ABC_NikE_OppD_transporters"/>
    <property type="match status" value="1"/>
</dbReference>
<organism evidence="6 7">
    <name type="scientific">Brevibacillus fluminis</name>
    <dbReference type="NCBI Taxonomy" id="511487"/>
    <lineage>
        <taxon>Bacteria</taxon>
        <taxon>Bacillati</taxon>
        <taxon>Bacillota</taxon>
        <taxon>Bacilli</taxon>
        <taxon>Bacillales</taxon>
        <taxon>Paenibacillaceae</taxon>
        <taxon>Brevibacillus</taxon>
    </lineage>
</organism>
<evidence type="ECO:0000313" key="7">
    <source>
        <dbReference type="Proteomes" id="UP000271031"/>
    </source>
</evidence>
<dbReference type="GO" id="GO:0016887">
    <property type="term" value="F:ATP hydrolysis activity"/>
    <property type="evidence" value="ECO:0007669"/>
    <property type="project" value="InterPro"/>
</dbReference>
<dbReference type="PROSITE" id="PS50893">
    <property type="entry name" value="ABC_TRANSPORTER_2"/>
    <property type="match status" value="1"/>
</dbReference>
<evidence type="ECO:0000256" key="2">
    <source>
        <dbReference type="ARBA" id="ARBA00022448"/>
    </source>
</evidence>
<dbReference type="Pfam" id="PF00005">
    <property type="entry name" value="ABC_tran"/>
    <property type="match status" value="1"/>
</dbReference>
<dbReference type="NCBIfam" id="TIGR01727">
    <property type="entry name" value="oligo_HPY"/>
    <property type="match status" value="1"/>
</dbReference>
<evidence type="ECO:0000256" key="4">
    <source>
        <dbReference type="ARBA" id="ARBA00022840"/>
    </source>
</evidence>
<dbReference type="Pfam" id="PF08352">
    <property type="entry name" value="oligo_HPY"/>
    <property type="match status" value="1"/>
</dbReference>
<evidence type="ECO:0000313" key="6">
    <source>
        <dbReference type="EMBL" id="RNB81688.1"/>
    </source>
</evidence>
<keyword evidence="3" id="KW-0547">Nucleotide-binding</keyword>
<dbReference type="GO" id="GO:0055085">
    <property type="term" value="P:transmembrane transport"/>
    <property type="evidence" value="ECO:0007669"/>
    <property type="project" value="UniProtKB-ARBA"/>
</dbReference>
<evidence type="ECO:0000259" key="5">
    <source>
        <dbReference type="PROSITE" id="PS50893"/>
    </source>
</evidence>
<name>A0A3M8D1F8_9BACL</name>
<dbReference type="GO" id="GO:0005524">
    <property type="term" value="F:ATP binding"/>
    <property type="evidence" value="ECO:0007669"/>
    <property type="project" value="UniProtKB-KW"/>
</dbReference>